<keyword evidence="3" id="KW-1185">Reference proteome</keyword>
<name>A0ABW1RLI0_9LACO</name>
<evidence type="ECO:0000313" key="3">
    <source>
        <dbReference type="Proteomes" id="UP001596288"/>
    </source>
</evidence>
<reference evidence="3" key="1">
    <citation type="journal article" date="2019" name="Int. J. Syst. Evol. Microbiol.">
        <title>The Global Catalogue of Microorganisms (GCM) 10K type strain sequencing project: providing services to taxonomists for standard genome sequencing and annotation.</title>
        <authorList>
            <consortium name="The Broad Institute Genomics Platform"/>
            <consortium name="The Broad Institute Genome Sequencing Center for Infectious Disease"/>
            <person name="Wu L."/>
            <person name="Ma J."/>
        </authorList>
    </citation>
    <scope>NUCLEOTIDE SEQUENCE [LARGE SCALE GENOMIC DNA]</scope>
    <source>
        <strain evidence="3">CCM 8927</strain>
    </source>
</reference>
<accession>A0ABW1RLI0</accession>
<keyword evidence="1" id="KW-0812">Transmembrane</keyword>
<evidence type="ECO:0000256" key="1">
    <source>
        <dbReference type="SAM" id="Phobius"/>
    </source>
</evidence>
<dbReference type="Proteomes" id="UP001596288">
    <property type="component" value="Unassembled WGS sequence"/>
</dbReference>
<keyword evidence="1" id="KW-1133">Transmembrane helix</keyword>
<keyword evidence="1" id="KW-0472">Membrane</keyword>
<feature type="transmembrane region" description="Helical" evidence="1">
    <location>
        <begin position="6"/>
        <end position="23"/>
    </location>
</feature>
<dbReference type="EMBL" id="JBHSSF010000020">
    <property type="protein sequence ID" value="MFC6176954.1"/>
    <property type="molecule type" value="Genomic_DNA"/>
</dbReference>
<evidence type="ECO:0000313" key="2">
    <source>
        <dbReference type="EMBL" id="MFC6176954.1"/>
    </source>
</evidence>
<organism evidence="2 3">
    <name type="scientific">Companilactobacillus huachuanensis</name>
    <dbReference type="NCBI Taxonomy" id="2559914"/>
    <lineage>
        <taxon>Bacteria</taxon>
        <taxon>Bacillati</taxon>
        <taxon>Bacillota</taxon>
        <taxon>Bacilli</taxon>
        <taxon>Lactobacillales</taxon>
        <taxon>Lactobacillaceae</taxon>
        <taxon>Companilactobacillus</taxon>
    </lineage>
</organism>
<comment type="caution">
    <text evidence="2">The sequence shown here is derived from an EMBL/GenBank/DDBJ whole genome shotgun (WGS) entry which is preliminary data.</text>
</comment>
<proteinExistence type="predicted"/>
<dbReference type="RefSeq" id="WP_137610643.1">
    <property type="nucleotide sequence ID" value="NZ_BJDF01000003.1"/>
</dbReference>
<evidence type="ECO:0008006" key="4">
    <source>
        <dbReference type="Google" id="ProtNLM"/>
    </source>
</evidence>
<protein>
    <recommendedName>
        <fullName evidence="4">DUF5590 domain-containing protein</fullName>
    </recommendedName>
</protein>
<gene>
    <name evidence="2" type="ORF">ACFQAV_08885</name>
</gene>
<sequence length="169" mass="20065">MKGKGNKIVITVVLATLVFFGIYKYNTRMPKGTTSKDQIMEKMSYSIDTLFGIDMQYNSDRFSEDVNEYRIFIYKNERTKRFVFPIRDKNTGKTHYCYLASYVSTTGYETKMATDIDHDNWSRMIEKRVASIENDNPAKKDYQYTISNYYLYYSGISEEWLNDELKYDN</sequence>